<evidence type="ECO:0000313" key="3">
    <source>
        <dbReference type="Proteomes" id="UP000267096"/>
    </source>
</evidence>
<dbReference type="OrthoDB" id="5864054at2759"/>
<keyword evidence="1" id="KW-0812">Transmembrane</keyword>
<proteinExistence type="predicted"/>
<keyword evidence="3" id="KW-1185">Reference proteome</keyword>
<organism evidence="2 3">
    <name type="scientific">Anisakis simplex</name>
    <name type="common">Herring worm</name>
    <dbReference type="NCBI Taxonomy" id="6269"/>
    <lineage>
        <taxon>Eukaryota</taxon>
        <taxon>Metazoa</taxon>
        <taxon>Ecdysozoa</taxon>
        <taxon>Nematoda</taxon>
        <taxon>Chromadorea</taxon>
        <taxon>Rhabditida</taxon>
        <taxon>Spirurina</taxon>
        <taxon>Ascaridomorpha</taxon>
        <taxon>Ascaridoidea</taxon>
        <taxon>Anisakidae</taxon>
        <taxon>Anisakis</taxon>
        <taxon>Anisakis simplex complex</taxon>
    </lineage>
</organism>
<reference evidence="2 3" key="1">
    <citation type="submission" date="2018-11" db="EMBL/GenBank/DDBJ databases">
        <authorList>
            <consortium name="Pathogen Informatics"/>
        </authorList>
    </citation>
    <scope>NUCLEOTIDE SEQUENCE [LARGE SCALE GENOMIC DNA]</scope>
</reference>
<dbReference type="AlphaFoldDB" id="A0A3P6P910"/>
<evidence type="ECO:0000313" key="2">
    <source>
        <dbReference type="EMBL" id="VDK25783.1"/>
    </source>
</evidence>
<gene>
    <name evidence="2" type="ORF">ASIM_LOCUS5591</name>
</gene>
<sequence length="47" mass="5409">MVFLLAHVVLSIALHTIGLYLSVVMAYIRWIALDRLDSKWIRTRPVG</sequence>
<keyword evidence="1" id="KW-0472">Membrane</keyword>
<keyword evidence="1" id="KW-1133">Transmembrane helix</keyword>
<name>A0A3P6P910_ANISI</name>
<feature type="transmembrane region" description="Helical" evidence="1">
    <location>
        <begin position="12"/>
        <end position="32"/>
    </location>
</feature>
<evidence type="ECO:0000256" key="1">
    <source>
        <dbReference type="SAM" id="Phobius"/>
    </source>
</evidence>
<dbReference type="Proteomes" id="UP000267096">
    <property type="component" value="Unassembled WGS sequence"/>
</dbReference>
<protein>
    <submittedName>
        <fullName evidence="2">Uncharacterized protein</fullName>
    </submittedName>
</protein>
<accession>A0A3P6P910</accession>
<dbReference type="EMBL" id="UYRR01011147">
    <property type="protein sequence ID" value="VDK25783.1"/>
    <property type="molecule type" value="Genomic_DNA"/>
</dbReference>